<sequence>MLDRAILAKIHVAKKQLAFAKELAELIGLAETIAFVRAFGGLDLWIPKGRRELGSARYEAIAEVVGAEAAEKLIARYGGDRMYVPRCQRSMTEERWSRIIGEFDRGASAPELALKYRLSERAIWKILKKPVSSDNVGPAQQQLF</sequence>
<dbReference type="SUPFAM" id="SSF46689">
    <property type="entry name" value="Homeodomain-like"/>
    <property type="match status" value="1"/>
</dbReference>
<dbReference type="Pfam" id="PF08765">
    <property type="entry name" value="Mor"/>
    <property type="match status" value="1"/>
</dbReference>
<gene>
    <name evidence="2" type="ORF">OR16_31629</name>
</gene>
<dbReference type="PANTHER" id="PTHR37812">
    <property type="entry name" value="MU-LIKE PROPHAGE FLUMU PROTEIN C"/>
    <property type="match status" value="1"/>
</dbReference>
<dbReference type="EMBL" id="AHJE01000093">
    <property type="protein sequence ID" value="EHP39405.1"/>
    <property type="molecule type" value="Genomic_DNA"/>
</dbReference>
<proteinExistence type="predicted"/>
<dbReference type="PANTHER" id="PTHR37812:SF1">
    <property type="entry name" value="MU-LIKE PROPHAGE FLUMU PROTEIN C"/>
    <property type="match status" value="1"/>
</dbReference>
<accession>H1SDM0</accession>
<dbReference type="InterPro" id="IPR014875">
    <property type="entry name" value="Mor_transcription_activator"/>
</dbReference>
<comment type="caution">
    <text evidence="2">The sequence shown here is derived from an EMBL/GenBank/DDBJ whole genome shotgun (WGS) entry which is preliminary data.</text>
</comment>
<evidence type="ECO:0000313" key="3">
    <source>
        <dbReference type="Proteomes" id="UP000005808"/>
    </source>
</evidence>
<dbReference type="AlphaFoldDB" id="H1SDM0"/>
<evidence type="ECO:0000259" key="1">
    <source>
        <dbReference type="Pfam" id="PF08765"/>
    </source>
</evidence>
<dbReference type="InterPro" id="IPR052411">
    <property type="entry name" value="c-mor_Regulatory_Protein"/>
</dbReference>
<reference evidence="2 3" key="1">
    <citation type="journal article" date="2012" name="J. Bacteriol.">
        <title>De Novo Genome Project of Cupriavidus basilensis OR16.</title>
        <authorList>
            <person name="Cserhati M."/>
            <person name="Kriszt B."/>
            <person name="Szoboszlay S."/>
            <person name="Toth A."/>
            <person name="Szabo I."/>
            <person name="Tancsics A."/>
            <person name="Nagy I."/>
            <person name="Horvath B."/>
            <person name="Nagy I."/>
            <person name="Kukolya J."/>
        </authorList>
    </citation>
    <scope>NUCLEOTIDE SEQUENCE [LARGE SCALE GENOMIC DNA]</scope>
    <source>
        <strain evidence="2 3">OR16</strain>
    </source>
</reference>
<name>H1SDM0_9BURK</name>
<dbReference type="Gene3D" id="1.10.10.60">
    <property type="entry name" value="Homeodomain-like"/>
    <property type="match status" value="1"/>
</dbReference>
<dbReference type="Proteomes" id="UP000005808">
    <property type="component" value="Unassembled WGS sequence"/>
</dbReference>
<feature type="domain" description="Mor transcription activator" evidence="1">
    <location>
        <begin position="59"/>
        <end position="129"/>
    </location>
</feature>
<evidence type="ECO:0000313" key="2">
    <source>
        <dbReference type="EMBL" id="EHP39405.1"/>
    </source>
</evidence>
<protein>
    <recommendedName>
        <fullName evidence="1">Mor transcription activator domain-containing protein</fullName>
    </recommendedName>
</protein>
<dbReference type="OrthoDB" id="8896696at2"/>
<dbReference type="RefSeq" id="WP_006162153.1">
    <property type="nucleotide sequence ID" value="NZ_AHJE01000093.1"/>
</dbReference>
<organism evidence="2 3">
    <name type="scientific">Cupriavidus basilensis OR16</name>
    <dbReference type="NCBI Taxonomy" id="1127483"/>
    <lineage>
        <taxon>Bacteria</taxon>
        <taxon>Pseudomonadati</taxon>
        <taxon>Pseudomonadota</taxon>
        <taxon>Betaproteobacteria</taxon>
        <taxon>Burkholderiales</taxon>
        <taxon>Burkholderiaceae</taxon>
        <taxon>Cupriavidus</taxon>
    </lineage>
</organism>
<dbReference type="InterPro" id="IPR009057">
    <property type="entry name" value="Homeodomain-like_sf"/>
</dbReference>